<dbReference type="InterPro" id="IPR045963">
    <property type="entry name" value="DUF6383"/>
</dbReference>
<sequence length="1244" mass="135897">MNKKFTTFLASAMLVSAFSVGTVAAYVGTPVAPQATMAAEETPDPNATITPKKGEAVLFQNGSEAKFLGITKGTTFGYITKETGTSQFTLENLNKATWTVSEKKTVLGQTVYSFVNKNTGLTFAVDPSLAAEAVMQEDGETVDAAKTAKKVEEAAVATLGGSATEWVVKDLDGSGKTLVSYVDGNKYVYLATRSSDGKMILVKGSSTSLTGTSVLSIGLNQGNIPQELELGAKDLNTLLQSAVENSFRLNMTPEVTSGKKNHLTATDLVAEDATEGYVLLQAKDQKKDDAQLYVVVDTTYYGGTETDGSLLTYTYDAYGPKNDDGSLKDTKSITGTVEGESVTYTTLKNGRLQGSYKYKFTYNAVDDKLYVQVKDAMHQVPRREDETDAAYAKRIKDSFDNAKWQSAENVVNDKYIYMASLASVNVLSLNTDETEKEKTGVVTQNVKITIGTSFTGLKPTTIPDGVYTVQFKAKAGNPKFAQNGTYALANLAGDFGWADQAKRQDFNHMPAAQWVVKKNGVSTTSAVTIKNREFNDWGADASAESVLPKTSTQFYAVEGSGDVFYFNGTMPDTLTFTKVADELVKDTKLGYKYVTANEAMVQTYTFNYLHGLSLDKYLYTPAGKDSIVRVDENDGKSNFRLILKVKDDKYGYENGLVRNAYYVSDGKGHYISYDSDAKKYMMKSEPTLFFLKENNCDNGKHYYALVKAVERTHAVGEGSFFTSDYLGKEVKEGKIDGKELAKVKDEENTLLYDKDGYRLIKDNSEIKKAYVYTLNEDESKVIFDEIELTSVAEQKHKSTDYATVKVSVDDNTLDLTEGKLNDKFDDGTDNEIRTSAFAVEVDNSPLYRRFDNAELEESETADSLFFVEKIRKEYLMDEWNKNLTDKKVDYAGIWNKEKADGKLAFIVDTAWVNRGAGNIKPQYLVSVARQDQAGTPGVPCTYAHNHFDNAGNPVEADKCSHATPASQGFNYGKYLVSFGDSALIKGKEYKTPYMDIDGGYTRVGFVKAIHAGDSLFILVNDFANMKPEELNVETIIKAYEKAKINETYIVNLRGDNHKNVTWSFRYVNPDKAAQAYEDGKEGENNEFMFESNIYSETADAAVTGNKGKATAGYKEVKAGSIAPQYAAWLKMQNGCLVLTRGDSEFSAAKTGSDGALIFNAYQKTDAEDMVTSIEGANAEGVSIVAGNGTVTVQGAAGKSIVITNILGKVVAETVLTSDNATIAVPAGIVAVAVDGEEAVKAIVK</sequence>
<dbReference type="EMBL" id="JAQMPX010000121">
    <property type="protein sequence ID" value="MDB9140114.1"/>
    <property type="molecule type" value="Genomic_DNA"/>
</dbReference>
<keyword evidence="1" id="KW-0732">Signal</keyword>
<dbReference type="Proteomes" id="UP001211522">
    <property type="component" value="Unassembled WGS sequence"/>
</dbReference>
<dbReference type="RefSeq" id="WP_005866547.1">
    <property type="nucleotide sequence ID" value="NZ_CAXSKO010000025.1"/>
</dbReference>
<name>A0A3R6C5A6_PARDI</name>
<accession>A0A3R6C5A6</accession>
<evidence type="ECO:0000259" key="2">
    <source>
        <dbReference type="Pfam" id="PF19910"/>
    </source>
</evidence>
<protein>
    <submittedName>
        <fullName evidence="3">DUF6383 domain-containing protein</fullName>
    </submittedName>
</protein>
<dbReference type="Pfam" id="PF19910">
    <property type="entry name" value="DUF6383"/>
    <property type="match status" value="1"/>
</dbReference>
<feature type="chain" id="PRO_5043187934" evidence="1">
    <location>
        <begin position="25"/>
        <end position="1244"/>
    </location>
</feature>
<feature type="signal peptide" evidence="1">
    <location>
        <begin position="1"/>
        <end position="24"/>
    </location>
</feature>
<dbReference type="AlphaFoldDB" id="A0A3R6C5A6"/>
<proteinExistence type="predicted"/>
<reference evidence="3" key="1">
    <citation type="submission" date="2023-01" db="EMBL/GenBank/DDBJ databases">
        <title>Human gut microbiome strain richness.</title>
        <authorList>
            <person name="Chen-Liaw A."/>
        </authorList>
    </citation>
    <scope>NUCLEOTIDE SEQUENCE</scope>
    <source>
        <strain evidence="3">D35st1_E5_D35t1_190705</strain>
    </source>
</reference>
<gene>
    <name evidence="3" type="ORF">PN612_16635</name>
</gene>
<feature type="domain" description="DUF6383" evidence="2">
    <location>
        <begin position="1172"/>
        <end position="1243"/>
    </location>
</feature>
<evidence type="ECO:0000313" key="3">
    <source>
        <dbReference type="EMBL" id="MDB9140114.1"/>
    </source>
</evidence>
<comment type="caution">
    <text evidence="3">The sequence shown here is derived from an EMBL/GenBank/DDBJ whole genome shotgun (WGS) entry which is preliminary data.</text>
</comment>
<organism evidence="3 4">
    <name type="scientific">Parabacteroides distasonis</name>
    <dbReference type="NCBI Taxonomy" id="823"/>
    <lineage>
        <taxon>Bacteria</taxon>
        <taxon>Pseudomonadati</taxon>
        <taxon>Bacteroidota</taxon>
        <taxon>Bacteroidia</taxon>
        <taxon>Bacteroidales</taxon>
        <taxon>Tannerellaceae</taxon>
        <taxon>Parabacteroides</taxon>
    </lineage>
</organism>
<evidence type="ECO:0000256" key="1">
    <source>
        <dbReference type="SAM" id="SignalP"/>
    </source>
</evidence>
<evidence type="ECO:0000313" key="4">
    <source>
        <dbReference type="Proteomes" id="UP001211522"/>
    </source>
</evidence>